<keyword evidence="3" id="KW-1185">Reference proteome</keyword>
<evidence type="ECO:0000313" key="3">
    <source>
        <dbReference type="Proteomes" id="UP000762676"/>
    </source>
</evidence>
<proteinExistence type="predicted"/>
<dbReference type="Proteomes" id="UP000762676">
    <property type="component" value="Unassembled WGS sequence"/>
</dbReference>
<evidence type="ECO:0000313" key="2">
    <source>
        <dbReference type="EMBL" id="GFR88091.1"/>
    </source>
</evidence>
<evidence type="ECO:0000256" key="1">
    <source>
        <dbReference type="SAM" id="MobiDB-lite"/>
    </source>
</evidence>
<comment type="caution">
    <text evidence="2">The sequence shown here is derived from an EMBL/GenBank/DDBJ whole genome shotgun (WGS) entry which is preliminary data.</text>
</comment>
<organism evidence="2 3">
    <name type="scientific">Elysia marginata</name>
    <dbReference type="NCBI Taxonomy" id="1093978"/>
    <lineage>
        <taxon>Eukaryota</taxon>
        <taxon>Metazoa</taxon>
        <taxon>Spiralia</taxon>
        <taxon>Lophotrochozoa</taxon>
        <taxon>Mollusca</taxon>
        <taxon>Gastropoda</taxon>
        <taxon>Heterobranchia</taxon>
        <taxon>Euthyneura</taxon>
        <taxon>Panpulmonata</taxon>
        <taxon>Sacoglossa</taxon>
        <taxon>Placobranchoidea</taxon>
        <taxon>Plakobranchidae</taxon>
        <taxon>Elysia</taxon>
    </lineage>
</organism>
<dbReference type="EMBL" id="BMAT01008557">
    <property type="protein sequence ID" value="GFR88091.1"/>
    <property type="molecule type" value="Genomic_DNA"/>
</dbReference>
<sequence>MKWQGRVWLGEGGEEQRIMAREEAHGSHHPHPHLRHLPDNKRSGGLPPNAGVNIIQVGSPDSSNLQALKSPECGRKQ</sequence>
<protein>
    <submittedName>
        <fullName evidence="2">Uncharacterized protein</fullName>
    </submittedName>
</protein>
<dbReference type="AlphaFoldDB" id="A0AAV4GS09"/>
<feature type="region of interest" description="Disordered" evidence="1">
    <location>
        <begin position="20"/>
        <end position="77"/>
    </location>
</feature>
<reference evidence="2 3" key="1">
    <citation type="journal article" date="2021" name="Elife">
        <title>Chloroplast acquisition without the gene transfer in kleptoplastic sea slugs, Plakobranchus ocellatus.</title>
        <authorList>
            <person name="Maeda T."/>
            <person name="Takahashi S."/>
            <person name="Yoshida T."/>
            <person name="Shimamura S."/>
            <person name="Takaki Y."/>
            <person name="Nagai Y."/>
            <person name="Toyoda A."/>
            <person name="Suzuki Y."/>
            <person name="Arimoto A."/>
            <person name="Ishii H."/>
            <person name="Satoh N."/>
            <person name="Nishiyama T."/>
            <person name="Hasebe M."/>
            <person name="Maruyama T."/>
            <person name="Minagawa J."/>
            <person name="Obokata J."/>
            <person name="Shigenobu S."/>
        </authorList>
    </citation>
    <scope>NUCLEOTIDE SEQUENCE [LARGE SCALE GENOMIC DNA]</scope>
</reference>
<name>A0AAV4GS09_9GAST</name>
<accession>A0AAV4GS09</accession>
<gene>
    <name evidence="2" type="ORF">ElyMa_004242500</name>
</gene>